<accession>A0A1V4EVY8</accession>
<dbReference type="AlphaFoldDB" id="A0A1V4EVY8"/>
<sequence length="70" mass="8005">MNHSSNVPNVGELNEILKRVVDLTKFKAKTSGTFIVYEVNQKIIREYPDGSKYEIIRDDIGQQKVVPFHG</sequence>
<gene>
    <name evidence="1" type="ORF">B2M26_04225</name>
</gene>
<name>A0A1V4EVY8_9BACL</name>
<reference evidence="1 2" key="1">
    <citation type="submission" date="2017-02" db="EMBL/GenBank/DDBJ databases">
        <title>Draft genome of Acidibacillus ferrooxidans Huett2.</title>
        <authorList>
            <person name="Schopf S."/>
        </authorList>
    </citation>
    <scope>NUCLEOTIDE SEQUENCE [LARGE SCALE GENOMIC DNA]</scope>
    <source>
        <strain evidence="1 2">Huett2</strain>
    </source>
</reference>
<organism evidence="1 2">
    <name type="scientific">Ferroacidibacillus organovorans</name>
    <dbReference type="NCBI Taxonomy" id="1765683"/>
    <lineage>
        <taxon>Bacteria</taxon>
        <taxon>Bacillati</taxon>
        <taxon>Bacillota</taxon>
        <taxon>Bacilli</taxon>
        <taxon>Bacillales</taxon>
        <taxon>Alicyclobacillaceae</taxon>
        <taxon>Ferroacidibacillus</taxon>
    </lineage>
</organism>
<dbReference type="RefSeq" id="WP_079290031.1">
    <property type="nucleotide sequence ID" value="NZ_MWPS01000011.1"/>
</dbReference>
<dbReference type="EMBL" id="MWPS01000011">
    <property type="protein sequence ID" value="OPG16934.1"/>
    <property type="molecule type" value="Genomic_DNA"/>
</dbReference>
<dbReference type="Proteomes" id="UP000190229">
    <property type="component" value="Unassembled WGS sequence"/>
</dbReference>
<protein>
    <submittedName>
        <fullName evidence="1">Uncharacterized protein</fullName>
    </submittedName>
</protein>
<comment type="caution">
    <text evidence="1">The sequence shown here is derived from an EMBL/GenBank/DDBJ whole genome shotgun (WGS) entry which is preliminary data.</text>
</comment>
<evidence type="ECO:0000313" key="1">
    <source>
        <dbReference type="EMBL" id="OPG16934.1"/>
    </source>
</evidence>
<proteinExistence type="predicted"/>
<keyword evidence="2" id="KW-1185">Reference proteome</keyword>
<evidence type="ECO:0000313" key="2">
    <source>
        <dbReference type="Proteomes" id="UP000190229"/>
    </source>
</evidence>